<evidence type="ECO:0000313" key="4">
    <source>
        <dbReference type="Proteomes" id="UP000654345"/>
    </source>
</evidence>
<evidence type="ECO:0000256" key="1">
    <source>
        <dbReference type="SAM" id="MobiDB-lite"/>
    </source>
</evidence>
<feature type="transmembrane region" description="Helical" evidence="2">
    <location>
        <begin position="56"/>
        <end position="78"/>
    </location>
</feature>
<feature type="region of interest" description="Disordered" evidence="1">
    <location>
        <begin position="203"/>
        <end position="267"/>
    </location>
</feature>
<dbReference type="RefSeq" id="WP_201373752.1">
    <property type="nucleotide sequence ID" value="NZ_BNJG01000002.1"/>
</dbReference>
<proteinExistence type="predicted"/>
<organism evidence="3 4">
    <name type="scientific">Ktedonobacter robiniae</name>
    <dbReference type="NCBI Taxonomy" id="2778365"/>
    <lineage>
        <taxon>Bacteria</taxon>
        <taxon>Bacillati</taxon>
        <taxon>Chloroflexota</taxon>
        <taxon>Ktedonobacteria</taxon>
        <taxon>Ktedonobacterales</taxon>
        <taxon>Ktedonobacteraceae</taxon>
        <taxon>Ktedonobacter</taxon>
    </lineage>
</organism>
<reference evidence="3 4" key="1">
    <citation type="journal article" date="2021" name="Int. J. Syst. Evol. Microbiol.">
        <title>Reticulibacter mediterranei gen. nov., sp. nov., within the new family Reticulibacteraceae fam. nov., and Ktedonospora formicarum gen. nov., sp. nov., Ktedonobacter robiniae sp. nov., Dictyobacter formicarum sp. nov. and Dictyobacter arantiisoli sp. nov., belonging to the class Ktedonobacteria.</title>
        <authorList>
            <person name="Yabe S."/>
            <person name="Zheng Y."/>
            <person name="Wang C.M."/>
            <person name="Sakai Y."/>
            <person name="Abe K."/>
            <person name="Yokota A."/>
            <person name="Donadio S."/>
            <person name="Cavaletti L."/>
            <person name="Monciardini P."/>
        </authorList>
    </citation>
    <scope>NUCLEOTIDE SEQUENCE [LARGE SCALE GENOMIC DNA]</scope>
    <source>
        <strain evidence="3 4">SOSP1-30</strain>
    </source>
</reference>
<evidence type="ECO:0008006" key="5">
    <source>
        <dbReference type="Google" id="ProtNLM"/>
    </source>
</evidence>
<keyword evidence="2" id="KW-0812">Transmembrane</keyword>
<accession>A0ABQ3UYH1</accession>
<feature type="compositionally biased region" description="Basic and acidic residues" evidence="1">
    <location>
        <begin position="257"/>
        <end position="267"/>
    </location>
</feature>
<name>A0ABQ3UYH1_9CHLR</name>
<keyword evidence="2" id="KW-1133">Transmembrane helix</keyword>
<feature type="compositionally biased region" description="Basic and acidic residues" evidence="1">
    <location>
        <begin position="233"/>
        <end position="246"/>
    </location>
</feature>
<sequence>MQQTNTPSSFLPVSRKRGVAPTSGLSLAILGAIIIFGIGIVSGFHNISGTSEFSQIATWLILFALFGTPLLAGLVGTLRSGHLGTGTLSGLWSGFLVGLCLAIYIIILYLTNAPTQVSPESARQAQDALAQQGVQVSIQSIQANATRQIGLTGLVIANVILVLLWLGIGAVLGVIGGAIGKIFVRQPRDYVVPAAAVAPHYDETPLQEQYVEPSPNYTTPPVEEPPIEPAPQEEARTTEDFEDFHKGSYNTTPSARSSRDEVPPQES</sequence>
<feature type="transmembrane region" description="Helical" evidence="2">
    <location>
        <begin position="24"/>
        <end position="44"/>
    </location>
</feature>
<protein>
    <recommendedName>
        <fullName evidence="5">DUF4199 domain-containing protein</fullName>
    </recommendedName>
</protein>
<gene>
    <name evidence="3" type="ORF">KSB_58150</name>
</gene>
<feature type="transmembrane region" description="Helical" evidence="2">
    <location>
        <begin position="90"/>
        <end position="110"/>
    </location>
</feature>
<feature type="transmembrane region" description="Helical" evidence="2">
    <location>
        <begin position="155"/>
        <end position="179"/>
    </location>
</feature>
<evidence type="ECO:0000256" key="2">
    <source>
        <dbReference type="SAM" id="Phobius"/>
    </source>
</evidence>
<comment type="caution">
    <text evidence="3">The sequence shown here is derived from an EMBL/GenBank/DDBJ whole genome shotgun (WGS) entry which is preliminary data.</text>
</comment>
<evidence type="ECO:0000313" key="3">
    <source>
        <dbReference type="EMBL" id="GHO57340.1"/>
    </source>
</evidence>
<keyword evidence="2" id="KW-0472">Membrane</keyword>
<dbReference type="Proteomes" id="UP000654345">
    <property type="component" value="Unassembled WGS sequence"/>
</dbReference>
<dbReference type="EMBL" id="BNJG01000002">
    <property type="protein sequence ID" value="GHO57340.1"/>
    <property type="molecule type" value="Genomic_DNA"/>
</dbReference>
<keyword evidence="4" id="KW-1185">Reference proteome</keyword>